<gene>
    <name evidence="1" type="ORF">HINF_LOCUS62858</name>
    <name evidence="2" type="ORF">HINF_LOCUS74770</name>
</gene>
<reference evidence="2 3" key="2">
    <citation type="submission" date="2024-07" db="EMBL/GenBank/DDBJ databases">
        <authorList>
            <person name="Akdeniz Z."/>
        </authorList>
    </citation>
    <scope>NUCLEOTIDE SEQUENCE [LARGE SCALE GENOMIC DNA]</scope>
</reference>
<evidence type="ECO:0000313" key="2">
    <source>
        <dbReference type="EMBL" id="CAL6108027.1"/>
    </source>
</evidence>
<protein>
    <submittedName>
        <fullName evidence="2">Hypothetical_protein</fullName>
    </submittedName>
</protein>
<dbReference type="EMBL" id="CAXDID020000644">
    <property type="protein sequence ID" value="CAL6108027.1"/>
    <property type="molecule type" value="Genomic_DNA"/>
</dbReference>
<evidence type="ECO:0000313" key="3">
    <source>
        <dbReference type="Proteomes" id="UP001642409"/>
    </source>
</evidence>
<accession>A0AA86RKB4</accession>
<proteinExistence type="predicted"/>
<sequence>MKLSVVRTFLQAGASVGEGVVREERAGAFASLVAGVVGLGAREVGWAAYVGRAEEASVGVSVVAGVGAGVAALVRAFVQEDLGGLGVAVLHTVLSETKTGLAPSQASWQRRSLVNLVELKRLQTASHLSMETWKAESRPWTSASQFGRQVWKPVAAMTLQKG</sequence>
<dbReference type="AlphaFoldDB" id="A0AA86RKB4"/>
<reference evidence="1" key="1">
    <citation type="submission" date="2023-06" db="EMBL/GenBank/DDBJ databases">
        <authorList>
            <person name="Kurt Z."/>
        </authorList>
    </citation>
    <scope>NUCLEOTIDE SEQUENCE</scope>
</reference>
<comment type="caution">
    <text evidence="1">The sequence shown here is derived from an EMBL/GenBank/DDBJ whole genome shotgun (WGS) entry which is preliminary data.</text>
</comment>
<keyword evidence="3" id="KW-1185">Reference proteome</keyword>
<name>A0AA86RKB4_9EUKA</name>
<dbReference type="EMBL" id="CATOUU010001165">
    <property type="protein sequence ID" value="CAI9975213.1"/>
    <property type="molecule type" value="Genomic_DNA"/>
</dbReference>
<evidence type="ECO:0000313" key="1">
    <source>
        <dbReference type="EMBL" id="CAI9975213.1"/>
    </source>
</evidence>
<dbReference type="Proteomes" id="UP001642409">
    <property type="component" value="Unassembled WGS sequence"/>
</dbReference>
<organism evidence="1">
    <name type="scientific">Hexamita inflata</name>
    <dbReference type="NCBI Taxonomy" id="28002"/>
    <lineage>
        <taxon>Eukaryota</taxon>
        <taxon>Metamonada</taxon>
        <taxon>Diplomonadida</taxon>
        <taxon>Hexamitidae</taxon>
        <taxon>Hexamitinae</taxon>
        <taxon>Hexamita</taxon>
    </lineage>
</organism>